<dbReference type="GeneID" id="59332109"/>
<evidence type="ECO:0000313" key="3">
    <source>
        <dbReference type="Proteomes" id="UP000593566"/>
    </source>
</evidence>
<dbReference type="EMBL" id="JACCJB010000018">
    <property type="protein sequence ID" value="KAF6219873.1"/>
    <property type="molecule type" value="Genomic_DNA"/>
</dbReference>
<dbReference type="PANTHER" id="PTHR35140:SF1">
    <property type="entry name" value="MITOTIC CHECK POINT PROTEIN BFA1"/>
    <property type="match status" value="1"/>
</dbReference>
<dbReference type="PANTHER" id="PTHR35140">
    <property type="entry name" value="MITOTIC CHECK POINT PROTEIN BFA1"/>
    <property type="match status" value="1"/>
</dbReference>
<comment type="caution">
    <text evidence="2">The sequence shown here is derived from an EMBL/GenBank/DDBJ whole genome shotgun (WGS) entry which is preliminary data.</text>
</comment>
<dbReference type="Proteomes" id="UP000593566">
    <property type="component" value="Unassembled WGS sequence"/>
</dbReference>
<feature type="region of interest" description="Disordered" evidence="1">
    <location>
        <begin position="913"/>
        <end position="966"/>
    </location>
</feature>
<proteinExistence type="predicted"/>
<protein>
    <recommendedName>
        <fullName evidence="4">Cytokinesis inhibitor byr4</fullName>
    </recommendedName>
</protein>
<feature type="region of interest" description="Disordered" evidence="1">
    <location>
        <begin position="292"/>
        <end position="319"/>
    </location>
</feature>
<feature type="compositionally biased region" description="Polar residues" evidence="1">
    <location>
        <begin position="528"/>
        <end position="541"/>
    </location>
</feature>
<feature type="compositionally biased region" description="Polar residues" evidence="1">
    <location>
        <begin position="605"/>
        <end position="615"/>
    </location>
</feature>
<keyword evidence="3" id="KW-1185">Reference proteome</keyword>
<feature type="region of interest" description="Disordered" evidence="1">
    <location>
        <begin position="713"/>
        <end position="740"/>
    </location>
</feature>
<evidence type="ECO:0000256" key="1">
    <source>
        <dbReference type="SAM" id="MobiDB-lite"/>
    </source>
</evidence>
<accession>A0A8H6F9P4</accession>
<feature type="compositionally biased region" description="Low complexity" evidence="1">
    <location>
        <begin position="299"/>
        <end position="314"/>
    </location>
</feature>
<feature type="region of interest" description="Disordered" evidence="1">
    <location>
        <begin position="423"/>
        <end position="644"/>
    </location>
</feature>
<dbReference type="GO" id="GO:0044732">
    <property type="term" value="C:mitotic spindle pole body"/>
    <property type="evidence" value="ECO:0007669"/>
    <property type="project" value="TreeGrafter"/>
</dbReference>
<dbReference type="GO" id="GO:0031578">
    <property type="term" value="P:mitotic spindle orientation checkpoint signaling"/>
    <property type="evidence" value="ECO:0007669"/>
    <property type="project" value="TreeGrafter"/>
</dbReference>
<feature type="compositionally biased region" description="Basic and acidic residues" evidence="1">
    <location>
        <begin position="48"/>
        <end position="65"/>
    </location>
</feature>
<dbReference type="RefSeq" id="XP_037149308.1">
    <property type="nucleotide sequence ID" value="XM_037294620.1"/>
</dbReference>
<name>A0A8H6F9P4_9LECA</name>
<reference evidence="2 3" key="1">
    <citation type="journal article" date="2020" name="Genomics">
        <title>Complete, high-quality genomes from long-read metagenomic sequencing of two wolf lichen thalli reveals enigmatic genome architecture.</title>
        <authorList>
            <person name="McKenzie S.K."/>
            <person name="Walston R.F."/>
            <person name="Allen J.L."/>
        </authorList>
    </citation>
    <scope>NUCLEOTIDE SEQUENCE [LARGE SCALE GENOMIC DNA]</scope>
    <source>
        <strain evidence="2">WasteWater1</strain>
    </source>
</reference>
<dbReference type="GO" id="GO:0005096">
    <property type="term" value="F:GTPase activator activity"/>
    <property type="evidence" value="ECO:0007669"/>
    <property type="project" value="InterPro"/>
</dbReference>
<sequence>MEPLTLKPRQPVEDTMECWDDDDDLQGIDELQFRNASSTTIGSAQASHFRDSTSSRMSTRSDRESIGGGDEDWQVLLPTDDEKSTTEAINAAKTAGIPIPTNVPSSALLGGTIKRLGGRRLKRVLGGDDWGEDIELPKAQEGGLQLKKNDAKDFPDALRQFSAEFPSSPSPLKPQSSMTFKERTAFAIKTKTGNSSLDNFRDDDDDDDFFGDVPTIKIAKNRLPQKPVNFIPPSTKFNDEVENIEDDLELPMDGQPLRLSARKEAPKTPVSQLNDDLDMEWAEGSLGTRFGGTRRDVRSNPSSSISAFSPSASSCLTGESEDEGLEGLILPDGPFKFDEALKKRLDNISPDPADLISQKQPVEPVKKAVSAKDDFFSGIEIGDGDVFDSGKLTLNRNVKHKTVRQTSPARRAAMTLTFTNKFEPGVSKIPKPLPQSRSRSTLEPVSESGGPIPHYRRPGSRMGGHSAHSSISAIPTPATPSSSQTAAPSTPVRRGLNTKSSRDALRSEATTHPAQFLKSKRSAPVMRNQPSPARTQTSYQRPLSRGGDYSGRQGLPSRPKTPVDRSGAESSLANSRRPPVPFLPAGTSQAQSHHISIKSSRHFNRPTSSDSNDNGPVNRPISRLSNAHHRPITPTGRRDHAPESLIREAASKRIVTKPTRRRAFGDGNELDAFDDLPTSASTESKFMKQPISRGAPKSVQMRSKIGLQSHNASTTSLNELPPPAAPSTPLSPLRHGHVPSFARDTNASRLAREQRIGSVGATLHTTPSLPTVRENGPLTSISTNWKAHTNTVTNAKALTSPSVHHLKKRTKGLPQKPRLIKPMGEGVNTAKTLKGMSWNPILFRWEGNENALAPFEVPIPQPTALASPKSPGGGKAAPALIANVGATKGVQMSGGMVFDPQRMCWLKMAPQHGELRHGSSSNPMSPDTLDDDDDPFAGLDDLDDGIKAKSTTGQGNDDSLGGTAAAKGSSLVEDEWLVGEEFDVGPDFVRRQKAEEERWKSKVDGWVGEGVVRDEGMGRGGWRWAIRGKVETL</sequence>
<evidence type="ECO:0000313" key="2">
    <source>
        <dbReference type="EMBL" id="KAF6219873.1"/>
    </source>
</evidence>
<feature type="compositionally biased region" description="Polar residues" evidence="1">
    <location>
        <begin position="36"/>
        <end position="46"/>
    </location>
</feature>
<evidence type="ECO:0008006" key="4">
    <source>
        <dbReference type="Google" id="ProtNLM"/>
    </source>
</evidence>
<feature type="region of interest" description="Disordered" evidence="1">
    <location>
        <begin position="36"/>
        <end position="75"/>
    </location>
</feature>
<feature type="compositionally biased region" description="Basic residues" evidence="1">
    <location>
        <begin position="595"/>
        <end position="604"/>
    </location>
</feature>
<feature type="compositionally biased region" description="Low complexity" evidence="1">
    <location>
        <begin position="469"/>
        <end position="491"/>
    </location>
</feature>
<feature type="compositionally biased region" description="Acidic residues" evidence="1">
    <location>
        <begin position="928"/>
        <end position="943"/>
    </location>
</feature>
<dbReference type="GO" id="GO:1990334">
    <property type="term" value="C:Bfa1-Bub2 complex"/>
    <property type="evidence" value="ECO:0007669"/>
    <property type="project" value="InterPro"/>
</dbReference>
<dbReference type="InterPro" id="IPR034586">
    <property type="entry name" value="Bfa1/Byr4"/>
</dbReference>
<gene>
    <name evidence="2" type="ORF">HO133_003698</name>
</gene>
<feature type="region of interest" description="Disordered" evidence="1">
    <location>
        <begin position="660"/>
        <end position="698"/>
    </location>
</feature>
<organism evidence="2 3">
    <name type="scientific">Letharia lupina</name>
    <dbReference type="NCBI Taxonomy" id="560253"/>
    <lineage>
        <taxon>Eukaryota</taxon>
        <taxon>Fungi</taxon>
        <taxon>Dikarya</taxon>
        <taxon>Ascomycota</taxon>
        <taxon>Pezizomycotina</taxon>
        <taxon>Lecanoromycetes</taxon>
        <taxon>OSLEUM clade</taxon>
        <taxon>Lecanoromycetidae</taxon>
        <taxon>Lecanorales</taxon>
        <taxon>Lecanorineae</taxon>
        <taxon>Parmeliaceae</taxon>
        <taxon>Letharia</taxon>
    </lineage>
</organism>
<dbReference type="AlphaFoldDB" id="A0A8H6F9P4"/>